<dbReference type="Proteomes" id="UP001632037">
    <property type="component" value="Unassembled WGS sequence"/>
</dbReference>
<organism evidence="2 3">
    <name type="scientific">Phytophthora oleae</name>
    <dbReference type="NCBI Taxonomy" id="2107226"/>
    <lineage>
        <taxon>Eukaryota</taxon>
        <taxon>Sar</taxon>
        <taxon>Stramenopiles</taxon>
        <taxon>Oomycota</taxon>
        <taxon>Peronosporomycetes</taxon>
        <taxon>Peronosporales</taxon>
        <taxon>Peronosporaceae</taxon>
        <taxon>Phytophthora</taxon>
    </lineage>
</organism>
<evidence type="ECO:0000313" key="2">
    <source>
        <dbReference type="EMBL" id="KAL3664718.1"/>
    </source>
</evidence>
<feature type="domain" description="Heterokaryon incompatibility" evidence="1">
    <location>
        <begin position="307"/>
        <end position="441"/>
    </location>
</feature>
<name>A0ABD3FD74_9STRA</name>
<dbReference type="Pfam" id="PF06985">
    <property type="entry name" value="HET"/>
    <property type="match status" value="1"/>
</dbReference>
<dbReference type="AlphaFoldDB" id="A0ABD3FD74"/>
<sequence>MGKELLCIVSRHLSLHCIAVQVGKEDTLHKLECKVFEKIYSRRQHPYEAKVTLQLYRAKESGTWLKKQSDRAFTVAICDENLLVSDGNVVDNFVDAPDDAVHLVVTTDTPGIDLNCVNIGDWRPYTVTILPNDTLEILRRQIHRSSRSDSKFEEESDIMWVYRSTRGDEWYRRDDPMFDCPKLQWVVPEDIEDVMCDENLLESDSPIFDVFRNAPEDAVHLVVNYPFTSRELALSTWIPPQIITDLAKPIDIVSVQAPAGCECCEKKRNPIATASVVQGVFVKLSWQNGVLTMDRIRGELPANEVTAISYAWGTLPHEQRIHLANSNDEIKLGNEWDTDKFVSTLVGLSEQNWVWLDQLCLPQEAELSVVLATDIATVYSSCRVCCLVPTLACEKFQALQRETTATGGSDNYAKPVKEHQQSCDCLSNWSVYFSRIWPWQEFAIATNVEIHLELGRHNASYDAPSRPFFTALSQVAVKLTDRFWGGTVEQISESNEKAAALLLLGWGVRSEPRQKVSHFDTLMFVSWLARTQRTATKMVDIFFAMSPMLELASDYEVTGGMTPIDALVAMMNAFQQKLQTYLSGAIPAGLLGASAQTFRPMLDVVDQNQDVFIRNSIDLLPFVAVTTMTQTKGGIVRGFTAPWKTDIVLSQQQSSRVSLRDVVQSMSRNQRAQAAEFVRGKLTAELSETGCLIAGALAGFMDSLFEIGDVQLTNESVQNFNSTVFNTVAVVLGVIPFHAYGQAEMMTGNAALARVDVGLGECGLAIVDDKHCLPDHVCVSRNSTFLGRITSDGRFQVSGRVLGCHPTTGLGVELIGTIEFAQDLSNSMPLV</sequence>
<evidence type="ECO:0000313" key="3">
    <source>
        <dbReference type="Proteomes" id="UP001632037"/>
    </source>
</evidence>
<proteinExistence type="predicted"/>
<evidence type="ECO:0000259" key="1">
    <source>
        <dbReference type="Pfam" id="PF06985"/>
    </source>
</evidence>
<reference evidence="2 3" key="1">
    <citation type="submission" date="2024-09" db="EMBL/GenBank/DDBJ databases">
        <title>Genome sequencing and assembly of Phytophthora oleae, isolate VK10A, causative agent of rot of olive drupes.</title>
        <authorList>
            <person name="Conti Taguali S."/>
            <person name="Riolo M."/>
            <person name="La Spada F."/>
            <person name="Cacciola S.O."/>
            <person name="Dionisio G."/>
        </authorList>
    </citation>
    <scope>NUCLEOTIDE SEQUENCE [LARGE SCALE GENOMIC DNA]</scope>
    <source>
        <strain evidence="2 3">VK10A</strain>
    </source>
</reference>
<dbReference type="InterPro" id="IPR010730">
    <property type="entry name" value="HET"/>
</dbReference>
<keyword evidence="3" id="KW-1185">Reference proteome</keyword>
<comment type="caution">
    <text evidence="2">The sequence shown here is derived from an EMBL/GenBank/DDBJ whole genome shotgun (WGS) entry which is preliminary data.</text>
</comment>
<dbReference type="EMBL" id="JBIMZQ010000023">
    <property type="protein sequence ID" value="KAL3664718.1"/>
    <property type="molecule type" value="Genomic_DNA"/>
</dbReference>
<protein>
    <recommendedName>
        <fullName evidence="1">Heterokaryon incompatibility domain-containing protein</fullName>
    </recommendedName>
</protein>
<gene>
    <name evidence="2" type="ORF">V7S43_010467</name>
</gene>
<accession>A0ABD3FD74</accession>